<dbReference type="InterPro" id="IPR009057">
    <property type="entry name" value="Homeodomain-like_sf"/>
</dbReference>
<evidence type="ECO:0000313" key="5">
    <source>
        <dbReference type="Proteomes" id="UP001442494"/>
    </source>
</evidence>
<dbReference type="EMBL" id="JAMPKK010000092">
    <property type="protein sequence ID" value="MEP0867871.1"/>
    <property type="molecule type" value="Genomic_DNA"/>
</dbReference>
<dbReference type="Proteomes" id="UP001442494">
    <property type="component" value="Unassembled WGS sequence"/>
</dbReference>
<dbReference type="PRINTS" id="PR00455">
    <property type="entry name" value="HTHTETR"/>
</dbReference>
<dbReference type="Pfam" id="PF17938">
    <property type="entry name" value="TetR_C_29"/>
    <property type="match status" value="1"/>
</dbReference>
<name>A0ABV0JWU9_9CYAN</name>
<keyword evidence="5" id="KW-1185">Reference proteome</keyword>
<dbReference type="InterPro" id="IPR001647">
    <property type="entry name" value="HTH_TetR"/>
</dbReference>
<comment type="caution">
    <text evidence="4">The sequence shown here is derived from an EMBL/GenBank/DDBJ whole genome shotgun (WGS) entry which is preliminary data.</text>
</comment>
<feature type="domain" description="HTH tetR-type" evidence="3">
    <location>
        <begin position="49"/>
        <end position="109"/>
    </location>
</feature>
<dbReference type="InterPro" id="IPR041474">
    <property type="entry name" value="NicS_C"/>
</dbReference>
<dbReference type="PANTHER" id="PTHR30328">
    <property type="entry name" value="TRANSCRIPTIONAL REPRESSOR"/>
    <property type="match status" value="1"/>
</dbReference>
<proteinExistence type="predicted"/>
<dbReference type="SUPFAM" id="SSF46689">
    <property type="entry name" value="Homeodomain-like"/>
    <property type="match status" value="1"/>
</dbReference>
<dbReference type="Pfam" id="PF00440">
    <property type="entry name" value="TetR_N"/>
    <property type="match status" value="1"/>
</dbReference>
<protein>
    <submittedName>
        <fullName evidence="4">TetR/AcrR family transcriptional regulator</fullName>
    </submittedName>
</protein>
<reference evidence="4 5" key="1">
    <citation type="submission" date="2022-04" db="EMBL/GenBank/DDBJ databases">
        <title>Positive selection, recombination, and allopatry shape intraspecific diversity of widespread and dominant cyanobacteria.</title>
        <authorList>
            <person name="Wei J."/>
            <person name="Shu W."/>
            <person name="Hu C."/>
        </authorList>
    </citation>
    <scope>NUCLEOTIDE SEQUENCE [LARGE SCALE GENOMIC DNA]</scope>
    <source>
        <strain evidence="4 5">GB2-A5</strain>
    </source>
</reference>
<dbReference type="InterPro" id="IPR036271">
    <property type="entry name" value="Tet_transcr_reg_TetR-rel_C_sf"/>
</dbReference>
<feature type="DNA-binding region" description="H-T-H motif" evidence="2">
    <location>
        <begin position="72"/>
        <end position="91"/>
    </location>
</feature>
<accession>A0ABV0JWU9</accession>
<keyword evidence="1 2" id="KW-0238">DNA-binding</keyword>
<dbReference type="Gene3D" id="1.10.357.10">
    <property type="entry name" value="Tetracycline Repressor, domain 2"/>
    <property type="match status" value="1"/>
</dbReference>
<evidence type="ECO:0000256" key="1">
    <source>
        <dbReference type="ARBA" id="ARBA00023125"/>
    </source>
</evidence>
<sequence>MSTCKVQREGLYLPYRRPVIDLFTPVSQKAKNQKTPAAASVKRPVRDAEATKQEILDAAEEEFAFHGLSGARTEAIAKSAGVAPRMIYYYFQSKEGLYQAVLERPATQFQEVLLQLNLEQLPAAEALRAFLRTTIAYEASHRHRGMLLFQEASQNQGKYFKLTNWQQPIASLTEILERGMQEGIFCKLDGYMTTLTIIGVCVFYANAHENLKHLEPERDLLSPELIEQYTQAAINLVLTGVLHQEK</sequence>
<dbReference type="PROSITE" id="PS50977">
    <property type="entry name" value="HTH_TETR_2"/>
    <property type="match status" value="1"/>
</dbReference>
<evidence type="ECO:0000313" key="4">
    <source>
        <dbReference type="EMBL" id="MEP0867871.1"/>
    </source>
</evidence>
<dbReference type="PANTHER" id="PTHR30328:SF54">
    <property type="entry name" value="HTH-TYPE TRANSCRIPTIONAL REPRESSOR SCO4008"/>
    <property type="match status" value="1"/>
</dbReference>
<dbReference type="InterPro" id="IPR050109">
    <property type="entry name" value="HTH-type_TetR-like_transc_reg"/>
</dbReference>
<evidence type="ECO:0000256" key="2">
    <source>
        <dbReference type="PROSITE-ProRule" id="PRU00335"/>
    </source>
</evidence>
<evidence type="ECO:0000259" key="3">
    <source>
        <dbReference type="PROSITE" id="PS50977"/>
    </source>
</evidence>
<organism evidence="4 5">
    <name type="scientific">Funiculus sociatus GB2-A5</name>
    <dbReference type="NCBI Taxonomy" id="2933946"/>
    <lineage>
        <taxon>Bacteria</taxon>
        <taxon>Bacillati</taxon>
        <taxon>Cyanobacteriota</taxon>
        <taxon>Cyanophyceae</taxon>
        <taxon>Coleofasciculales</taxon>
        <taxon>Coleofasciculaceae</taxon>
        <taxon>Funiculus</taxon>
    </lineage>
</organism>
<dbReference type="SUPFAM" id="SSF48498">
    <property type="entry name" value="Tetracyclin repressor-like, C-terminal domain"/>
    <property type="match status" value="1"/>
</dbReference>
<dbReference type="Gene3D" id="1.10.10.60">
    <property type="entry name" value="Homeodomain-like"/>
    <property type="match status" value="1"/>
</dbReference>
<gene>
    <name evidence="4" type="ORF">NDI37_25860</name>
</gene>